<feature type="transmembrane region" description="Helical" evidence="5">
    <location>
        <begin position="226"/>
        <end position="244"/>
    </location>
</feature>
<evidence type="ECO:0000313" key="7">
    <source>
        <dbReference type="Proteomes" id="UP000076947"/>
    </source>
</evidence>
<evidence type="ECO:0000256" key="5">
    <source>
        <dbReference type="RuleBase" id="RU363041"/>
    </source>
</evidence>
<feature type="transmembrane region" description="Helical" evidence="5">
    <location>
        <begin position="96"/>
        <end position="114"/>
    </location>
</feature>
<comment type="similarity">
    <text evidence="5">Belongs to the 4-toluene sulfonate uptake permease (TSUP) (TC 2.A.102) family.</text>
</comment>
<evidence type="ECO:0000256" key="4">
    <source>
        <dbReference type="ARBA" id="ARBA00023136"/>
    </source>
</evidence>
<keyword evidence="7" id="KW-1185">Reference proteome</keyword>
<dbReference type="OrthoDB" id="3872971at2"/>
<evidence type="ECO:0000313" key="6">
    <source>
        <dbReference type="EMBL" id="OAH25777.1"/>
    </source>
</evidence>
<dbReference type="STRING" id="1705.CA21670_06590"/>
<reference evidence="7" key="1">
    <citation type="submission" date="2016-02" db="EMBL/GenBank/DDBJ databases">
        <authorList>
            <person name="Kaur G."/>
            <person name="Nair G.R."/>
            <person name="Mayilraj S."/>
        </authorList>
    </citation>
    <scope>NUCLEOTIDE SEQUENCE [LARGE SCALE GENOMIC DNA]</scope>
    <source>
        <strain evidence="7">GA-15</strain>
    </source>
</reference>
<feature type="transmembrane region" description="Helical" evidence="5">
    <location>
        <begin position="169"/>
        <end position="189"/>
    </location>
</feature>
<keyword evidence="2 5" id="KW-0812">Transmembrane</keyword>
<protein>
    <recommendedName>
        <fullName evidence="5">Probable membrane transporter protein</fullName>
    </recommendedName>
</protein>
<comment type="caution">
    <text evidence="6">The sequence shown here is derived from an EMBL/GenBank/DDBJ whole genome shotgun (WGS) entry which is preliminary data.</text>
</comment>
<name>A0A177IAE4_9CORY</name>
<dbReference type="InterPro" id="IPR002781">
    <property type="entry name" value="TM_pro_TauE-like"/>
</dbReference>
<evidence type="ECO:0000256" key="2">
    <source>
        <dbReference type="ARBA" id="ARBA00022692"/>
    </source>
</evidence>
<evidence type="ECO:0000256" key="1">
    <source>
        <dbReference type="ARBA" id="ARBA00004141"/>
    </source>
</evidence>
<accession>A0A177IAE4</accession>
<dbReference type="RefSeq" id="WP_066840660.1">
    <property type="nucleotide sequence ID" value="NZ_LSTQ01000025.1"/>
</dbReference>
<dbReference type="AlphaFoldDB" id="A0A177IAE4"/>
<keyword evidence="5" id="KW-1003">Cell membrane</keyword>
<feature type="transmembrane region" description="Helical" evidence="5">
    <location>
        <begin position="195"/>
        <end position="214"/>
    </location>
</feature>
<dbReference type="Pfam" id="PF01925">
    <property type="entry name" value="TauE"/>
    <property type="match status" value="1"/>
</dbReference>
<comment type="subcellular location">
    <subcellularLocation>
        <location evidence="5">Cell membrane</location>
        <topology evidence="5">Multi-pass membrane protein</topology>
    </subcellularLocation>
    <subcellularLocation>
        <location evidence="1">Membrane</location>
        <topology evidence="1">Multi-pass membrane protein</topology>
    </subcellularLocation>
</comment>
<dbReference type="GO" id="GO:0005886">
    <property type="term" value="C:plasma membrane"/>
    <property type="evidence" value="ECO:0007669"/>
    <property type="project" value="UniProtKB-SubCell"/>
</dbReference>
<keyword evidence="3 5" id="KW-1133">Transmembrane helix</keyword>
<proteinExistence type="inferred from homology"/>
<keyword evidence="4 5" id="KW-0472">Membrane</keyword>
<dbReference type="EMBL" id="LSTQ01000025">
    <property type="protein sequence ID" value="OAH25777.1"/>
    <property type="molecule type" value="Genomic_DNA"/>
</dbReference>
<organism evidence="6 7">
    <name type="scientific">Corynebacterium stationis</name>
    <dbReference type="NCBI Taxonomy" id="1705"/>
    <lineage>
        <taxon>Bacteria</taxon>
        <taxon>Bacillati</taxon>
        <taxon>Actinomycetota</taxon>
        <taxon>Actinomycetes</taxon>
        <taxon>Mycobacteriales</taxon>
        <taxon>Corynebacteriaceae</taxon>
        <taxon>Corynebacterium</taxon>
    </lineage>
</organism>
<feature type="transmembrane region" description="Helical" evidence="5">
    <location>
        <begin position="66"/>
        <end position="90"/>
    </location>
</feature>
<evidence type="ECO:0000256" key="3">
    <source>
        <dbReference type="ARBA" id="ARBA00022989"/>
    </source>
</evidence>
<sequence>MIIALAVFAAIAVGSCMQRVSGMGVGLISGPILSLILGPVEGIMVLNILACINAGATTVVVRKNVVWSQVALLGSVLVLGSVPAAFLIAAMDTAPLLILVGVSLLIALAVVTLGKSYVPTISGRGPGIVAGIIGGFTNTLAGVAGPVFTVYFSAARWKQANLAATMQPLFMLGGGISFIVKAVVGAAAITSIAWLVWPAGALGMLVGISLGSLIAHRIEQAAARKFSLLVAAAGAIAAVIRGVSSL</sequence>
<feature type="transmembrane region" description="Helical" evidence="5">
    <location>
        <begin position="32"/>
        <end position="54"/>
    </location>
</feature>
<dbReference type="Proteomes" id="UP000076947">
    <property type="component" value="Unassembled WGS sequence"/>
</dbReference>
<gene>
    <name evidence="6" type="ORF">AYJ05_10285</name>
</gene>